<reference evidence="2 3" key="1">
    <citation type="submission" date="2017-12" db="EMBL/GenBank/DDBJ databases">
        <title>Confluentibacter flavum sp. nov., isolated from the saline lake.</title>
        <authorList>
            <person name="Yu L."/>
        </authorList>
    </citation>
    <scope>NUCLEOTIDE SEQUENCE [LARGE SCALE GENOMIC DNA]</scope>
    <source>
        <strain evidence="2 3">3B</strain>
    </source>
</reference>
<dbReference type="AlphaFoldDB" id="A0A2N3HJW7"/>
<evidence type="ECO:0000313" key="2">
    <source>
        <dbReference type="EMBL" id="PKQ45231.1"/>
    </source>
</evidence>
<dbReference type="NCBIfam" id="TIGR04183">
    <property type="entry name" value="Por_Secre_tail"/>
    <property type="match status" value="1"/>
</dbReference>
<protein>
    <submittedName>
        <fullName evidence="2">ABC transporter permease</fullName>
    </submittedName>
</protein>
<keyword evidence="3" id="KW-1185">Reference proteome</keyword>
<dbReference type="EMBL" id="PJEO01000030">
    <property type="protein sequence ID" value="PKQ45231.1"/>
    <property type="molecule type" value="Genomic_DNA"/>
</dbReference>
<name>A0A2N3HJW7_9FLAO</name>
<proteinExistence type="predicted"/>
<keyword evidence="1" id="KW-0732">Signal</keyword>
<accession>A0A2N3HJW7</accession>
<sequence>MKYKALLLLYFLSIYTLFSQIVNEGTLKINTATLVSFGNEYTITSTGTHNNEGNLYLNSNFINHGTVSIPISGTTFFNSSVNDTQTISGTTGNVNFYNLEVNVTGVTKKGVSVADGFDLEVVNMVNLVSGDLRLVGEAQLVQTHTGANANTPSSGKLLRDQQGISSTYGYNYWSSPVNNNTGAFSFNGGLFDGTDASINSFVPQQVLINYGSPYNGSPAMVDGSNNVITPLYISDRWLYTYSPNTSGYAGWDKINKDLKIAPGIGFTMKGTGAINQNYVFKGLPNDGDYTFPIVIGQSTLLGNPYPSAMDSDKFITDNLQLLDKLLFWVDGGSNSHILAAYLGGYSIYNLTGGVGPSINSSISGLGSAAGTIPKQYMAVGQGFMVEAISNGIITFNNSQRSFQTEDGEVSNFYKQSNTKKSDSQADTVESFIRMGYEDPELFHRQLLLAFLPNRDADLNFNRGFDATMIDPREDEMFYIIENDLTKKYVIQGVGTYDNIYEFPIGIIITQQGKHVIMLDAVENFTDPVYIKDSLLNTYYNLSESNFSPNLPPGEYLDRFSIVFQATETLNNTKEVLTNNNISAYFKNDAIIIKNKNLIGINQVTVFNVLGQKIESLNRLSHDDNIIIPFVHQKGMYIVLIESGQNKKSFKIIN</sequence>
<evidence type="ECO:0000313" key="3">
    <source>
        <dbReference type="Proteomes" id="UP000233435"/>
    </source>
</evidence>
<comment type="caution">
    <text evidence="2">The sequence shown here is derived from an EMBL/GenBank/DDBJ whole genome shotgun (WGS) entry which is preliminary data.</text>
</comment>
<organism evidence="2 3">
    <name type="scientific">Confluentibacter flavum</name>
    <dbReference type="NCBI Taxonomy" id="1909700"/>
    <lineage>
        <taxon>Bacteria</taxon>
        <taxon>Pseudomonadati</taxon>
        <taxon>Bacteroidota</taxon>
        <taxon>Flavobacteriia</taxon>
        <taxon>Flavobacteriales</taxon>
        <taxon>Flavobacteriaceae</taxon>
        <taxon>Confluentibacter</taxon>
    </lineage>
</organism>
<dbReference type="OrthoDB" id="2582440at2"/>
<gene>
    <name evidence="2" type="ORF">CSW08_09080</name>
</gene>
<dbReference type="RefSeq" id="WP_106659575.1">
    <property type="nucleotide sequence ID" value="NZ_PJEO01000030.1"/>
</dbReference>
<evidence type="ECO:0000256" key="1">
    <source>
        <dbReference type="ARBA" id="ARBA00022729"/>
    </source>
</evidence>
<dbReference type="Proteomes" id="UP000233435">
    <property type="component" value="Unassembled WGS sequence"/>
</dbReference>
<dbReference type="InterPro" id="IPR026444">
    <property type="entry name" value="Secre_tail"/>
</dbReference>